<dbReference type="EMBL" id="JAIZAY010000010">
    <property type="protein sequence ID" value="KAJ8035453.1"/>
    <property type="molecule type" value="Genomic_DNA"/>
</dbReference>
<protein>
    <submittedName>
        <fullName evidence="8">Deleted in malignant brain tumors 1 protein</fullName>
    </submittedName>
</protein>
<sequence length="401" mass="44925">MHDVATEEGSDDERHDLTCRWRNNVLTRSSQSTIEIELIWCFHKKWDICFNILNTGDGLQGIRLVDGSSGSSGRVEVFIDGEWKAVYGDGWNMENAVVVCRQLGYQNATSSSKERYYDRGPGYVWMVNVQCTGYETSLTECNQRPLYGNIYIYFNYQSIYYYTAWIVCEGRGMQGIRLTNGTTGPSSLVEILYDNQWGTVCGDDEWDLDDAIVVCHQLGYHNETKSYKIASIQGPEFVSMNNVQCHGNETSVSSCKHERFQKGNCPMENKAGVTCEGDGLQGIRLADGLSNSSGRVELFINGRWGTMCDTSYPRHWRLGNGNVVCRQLGYKVALAAPIRAFFGKGSGLIFGKDVQCTGDETSISQCSHLSADNCDHWEDVGVVCRGKNRPLKVGKAYIYKI</sequence>
<organism evidence="8 9">
    <name type="scientific">Holothuria leucospilota</name>
    <name type="common">Black long sea cucumber</name>
    <name type="synonym">Mertensiothuria leucospilota</name>
    <dbReference type="NCBI Taxonomy" id="206669"/>
    <lineage>
        <taxon>Eukaryota</taxon>
        <taxon>Metazoa</taxon>
        <taxon>Echinodermata</taxon>
        <taxon>Eleutherozoa</taxon>
        <taxon>Echinozoa</taxon>
        <taxon>Holothuroidea</taxon>
        <taxon>Aspidochirotacea</taxon>
        <taxon>Aspidochirotida</taxon>
        <taxon>Holothuriidae</taxon>
        <taxon>Holothuria</taxon>
    </lineage>
</organism>
<evidence type="ECO:0000313" key="8">
    <source>
        <dbReference type="EMBL" id="KAJ8035453.1"/>
    </source>
</evidence>
<feature type="disulfide bond" evidence="6">
    <location>
        <begin position="131"/>
        <end position="141"/>
    </location>
</feature>
<evidence type="ECO:0000256" key="3">
    <source>
        <dbReference type="ARBA" id="ARBA00023157"/>
    </source>
</evidence>
<feature type="disulfide bond" evidence="6">
    <location>
        <begin position="245"/>
        <end position="255"/>
    </location>
</feature>
<evidence type="ECO:0000256" key="1">
    <source>
        <dbReference type="ARBA" id="ARBA00022729"/>
    </source>
</evidence>
<evidence type="ECO:0000256" key="4">
    <source>
        <dbReference type="ARBA" id="ARBA00023170"/>
    </source>
</evidence>
<keyword evidence="2" id="KW-0677">Repeat</keyword>
<keyword evidence="4" id="KW-0675">Receptor</keyword>
<evidence type="ECO:0000259" key="7">
    <source>
        <dbReference type="PROSITE" id="PS50287"/>
    </source>
</evidence>
<dbReference type="FunFam" id="3.10.250.10:FF:000005">
    <property type="entry name" value="Neurotrypsin isoform A"/>
    <property type="match status" value="1"/>
</dbReference>
<evidence type="ECO:0000313" key="9">
    <source>
        <dbReference type="Proteomes" id="UP001152320"/>
    </source>
</evidence>
<dbReference type="GO" id="GO:0005615">
    <property type="term" value="C:extracellular space"/>
    <property type="evidence" value="ECO:0007669"/>
    <property type="project" value="TreeGrafter"/>
</dbReference>
<dbReference type="PANTHER" id="PTHR45817">
    <property type="entry name" value="LYSYL OXIDASE-LIKE-RELATED"/>
    <property type="match status" value="1"/>
</dbReference>
<evidence type="ECO:0000256" key="5">
    <source>
        <dbReference type="ARBA" id="ARBA00023180"/>
    </source>
</evidence>
<dbReference type="Proteomes" id="UP001152320">
    <property type="component" value="Chromosome 10"/>
</dbReference>
<dbReference type="GO" id="GO:0004720">
    <property type="term" value="F:protein-lysine 6-oxidase activity"/>
    <property type="evidence" value="ECO:0007669"/>
    <property type="project" value="TreeGrafter"/>
</dbReference>
<dbReference type="PANTHER" id="PTHR45817:SF8">
    <property type="entry name" value="LYSYL OXIDASE HOMOLOG 1"/>
    <property type="match status" value="1"/>
</dbReference>
<dbReference type="OrthoDB" id="536948at2759"/>
<keyword evidence="3 6" id="KW-1015">Disulfide bond</keyword>
<keyword evidence="5" id="KW-0325">Glycoprotein</keyword>
<dbReference type="AlphaFoldDB" id="A0A9Q1BZE2"/>
<feature type="domain" description="SRCR" evidence="7">
    <location>
        <begin position="283"/>
        <end position="385"/>
    </location>
</feature>
<dbReference type="Pfam" id="PF00530">
    <property type="entry name" value="SRCR"/>
    <property type="match status" value="3"/>
</dbReference>
<dbReference type="SMART" id="SM00202">
    <property type="entry name" value="SR"/>
    <property type="match status" value="3"/>
</dbReference>
<dbReference type="PROSITE" id="PS50287">
    <property type="entry name" value="SRCR_2"/>
    <property type="match status" value="3"/>
</dbReference>
<feature type="domain" description="SRCR" evidence="7">
    <location>
        <begin position="62"/>
        <end position="169"/>
    </location>
</feature>
<dbReference type="FunFam" id="3.10.250.10:FF:000001">
    <property type="entry name" value="Lysyl oxidase 4 isoform X1"/>
    <property type="match status" value="1"/>
</dbReference>
<accession>A0A9Q1BZE2</accession>
<dbReference type="InterPro" id="IPR001190">
    <property type="entry name" value="SRCR"/>
</dbReference>
<dbReference type="FunFam" id="3.10.250.10:FF:000007">
    <property type="entry name" value="Soluble scavenger receptor cysteine-rich domain-containing protein SSC5D"/>
    <property type="match status" value="1"/>
</dbReference>
<comment type="caution">
    <text evidence="6">Lacks conserved residue(s) required for the propagation of feature annotation.</text>
</comment>
<dbReference type="InterPro" id="IPR036772">
    <property type="entry name" value="SRCR-like_dom_sf"/>
</dbReference>
<dbReference type="SUPFAM" id="SSF56487">
    <property type="entry name" value="SRCR-like"/>
    <property type="match status" value="3"/>
</dbReference>
<feature type="domain" description="SRCR" evidence="7">
    <location>
        <begin position="176"/>
        <end position="276"/>
    </location>
</feature>
<keyword evidence="1" id="KW-0732">Signal</keyword>
<dbReference type="InterPro" id="IPR050912">
    <property type="entry name" value="LOX-like_protein"/>
</dbReference>
<proteinExistence type="predicted"/>
<feature type="disulfide bond" evidence="6">
    <location>
        <begin position="356"/>
        <end position="366"/>
    </location>
</feature>
<keyword evidence="9" id="KW-1185">Reference proteome</keyword>
<dbReference type="PRINTS" id="PR00258">
    <property type="entry name" value="SPERACTRCPTR"/>
</dbReference>
<reference evidence="8" key="1">
    <citation type="submission" date="2021-10" db="EMBL/GenBank/DDBJ databases">
        <title>Tropical sea cucumber genome reveals ecological adaptation and Cuvierian tubules defense mechanism.</title>
        <authorList>
            <person name="Chen T."/>
        </authorList>
    </citation>
    <scope>NUCLEOTIDE SEQUENCE</scope>
    <source>
        <strain evidence="8">Nanhai2018</strain>
        <tissue evidence="8">Muscle</tissue>
    </source>
</reference>
<feature type="disulfide bond" evidence="6">
    <location>
        <begin position="201"/>
        <end position="265"/>
    </location>
</feature>
<dbReference type="Gene3D" id="3.10.250.10">
    <property type="entry name" value="SRCR-like domain"/>
    <property type="match status" value="3"/>
</dbReference>
<evidence type="ECO:0000256" key="6">
    <source>
        <dbReference type="PROSITE-ProRule" id="PRU00196"/>
    </source>
</evidence>
<evidence type="ECO:0000256" key="2">
    <source>
        <dbReference type="ARBA" id="ARBA00022737"/>
    </source>
</evidence>
<gene>
    <name evidence="8" type="ORF">HOLleu_22685</name>
</gene>
<dbReference type="GO" id="GO:0016020">
    <property type="term" value="C:membrane"/>
    <property type="evidence" value="ECO:0007669"/>
    <property type="project" value="InterPro"/>
</dbReference>
<name>A0A9Q1BZE2_HOLLE</name>
<dbReference type="GO" id="GO:0030199">
    <property type="term" value="P:collagen fibril organization"/>
    <property type="evidence" value="ECO:0007669"/>
    <property type="project" value="TreeGrafter"/>
</dbReference>
<comment type="caution">
    <text evidence="8">The sequence shown here is derived from an EMBL/GenBank/DDBJ whole genome shotgun (WGS) entry which is preliminary data.</text>
</comment>